<dbReference type="SMART" id="SM00256">
    <property type="entry name" value="FBOX"/>
    <property type="match status" value="1"/>
</dbReference>
<dbReference type="AlphaFoldDB" id="A0AAV5LPL5"/>
<dbReference type="Proteomes" id="UP001054252">
    <property type="component" value="Unassembled WGS sequence"/>
</dbReference>
<dbReference type="InterPro" id="IPR006527">
    <property type="entry name" value="F-box-assoc_dom_typ1"/>
</dbReference>
<dbReference type="SUPFAM" id="SSF81383">
    <property type="entry name" value="F-box domain"/>
    <property type="match status" value="1"/>
</dbReference>
<proteinExistence type="predicted"/>
<dbReference type="PANTHER" id="PTHR31672:SF13">
    <property type="entry name" value="F-BOX PROTEIN CPR30-LIKE"/>
    <property type="match status" value="1"/>
</dbReference>
<keyword evidence="3" id="KW-1185">Reference proteome</keyword>
<dbReference type="InterPro" id="IPR050796">
    <property type="entry name" value="SCF_F-box_component"/>
</dbReference>
<dbReference type="InterPro" id="IPR036047">
    <property type="entry name" value="F-box-like_dom_sf"/>
</dbReference>
<dbReference type="NCBIfam" id="TIGR01640">
    <property type="entry name" value="F_box_assoc_1"/>
    <property type="match status" value="1"/>
</dbReference>
<dbReference type="EMBL" id="BPVZ01000132">
    <property type="protein sequence ID" value="GKV39122.1"/>
    <property type="molecule type" value="Genomic_DNA"/>
</dbReference>
<dbReference type="InterPro" id="IPR017451">
    <property type="entry name" value="F-box-assoc_interact_dom"/>
</dbReference>
<evidence type="ECO:0000313" key="2">
    <source>
        <dbReference type="EMBL" id="GKV39122.1"/>
    </source>
</evidence>
<evidence type="ECO:0000313" key="3">
    <source>
        <dbReference type="Proteomes" id="UP001054252"/>
    </source>
</evidence>
<dbReference type="InterPro" id="IPR011043">
    <property type="entry name" value="Gal_Oxase/kelch_b-propeller"/>
</dbReference>
<dbReference type="Pfam" id="PF07734">
    <property type="entry name" value="FBA_1"/>
    <property type="match status" value="1"/>
</dbReference>
<sequence length="389" mass="44737">MSPRTFPRDTTAEILLLLPVKSLVRFKLVSSSWWSLISDPFFRRTHFNRAIQNPELCSQKALLSTSSRFMFFDPEESFEVDGNSVVDLRFPEETRHPHLRIVGSCNGLVCLVSSRSRDFFLWNPSTGDCNELPDACSPQGNRYAYGFGYDSFSDDYKVVLVTDYTYVKRLYLEPLPQFQKKVAIFSLKKNSWKIIREINEAVHNLCRNSFEPFPGSTFLNGGIHWRTRSIRDRNYNEVITAFDLAEEIFYLVPTPPHSHYLKYFNSGLGVLGGCLCLIYACFSDPYPFELWVMKEYGVEASWTKLCRLLNPDDTFLYGGHHLSVSHKVFYEPLCMCTSKDNAFILIRSTKEVIRFNERGEVLEKVGICDDSDKCEGIAFVESIASVNHP</sequence>
<comment type="caution">
    <text evidence="2">The sequence shown here is derived from an EMBL/GenBank/DDBJ whole genome shotgun (WGS) entry which is preliminary data.</text>
</comment>
<dbReference type="SUPFAM" id="SSF50965">
    <property type="entry name" value="Galactose oxidase, central domain"/>
    <property type="match status" value="1"/>
</dbReference>
<accession>A0AAV5LPL5</accession>
<dbReference type="PANTHER" id="PTHR31672">
    <property type="entry name" value="BNACNNG10540D PROTEIN"/>
    <property type="match status" value="1"/>
</dbReference>
<dbReference type="Gene3D" id="1.20.1280.50">
    <property type="match status" value="1"/>
</dbReference>
<protein>
    <recommendedName>
        <fullName evidence="1">F-box domain-containing protein</fullName>
    </recommendedName>
</protein>
<gene>
    <name evidence="2" type="ORF">SLEP1_g46934</name>
</gene>
<organism evidence="2 3">
    <name type="scientific">Rubroshorea leprosula</name>
    <dbReference type="NCBI Taxonomy" id="152421"/>
    <lineage>
        <taxon>Eukaryota</taxon>
        <taxon>Viridiplantae</taxon>
        <taxon>Streptophyta</taxon>
        <taxon>Embryophyta</taxon>
        <taxon>Tracheophyta</taxon>
        <taxon>Spermatophyta</taxon>
        <taxon>Magnoliopsida</taxon>
        <taxon>eudicotyledons</taxon>
        <taxon>Gunneridae</taxon>
        <taxon>Pentapetalae</taxon>
        <taxon>rosids</taxon>
        <taxon>malvids</taxon>
        <taxon>Malvales</taxon>
        <taxon>Dipterocarpaceae</taxon>
        <taxon>Rubroshorea</taxon>
    </lineage>
</organism>
<reference evidence="2 3" key="1">
    <citation type="journal article" date="2021" name="Commun. Biol.">
        <title>The genome of Shorea leprosula (Dipterocarpaceae) highlights the ecological relevance of drought in aseasonal tropical rainforests.</title>
        <authorList>
            <person name="Ng K.K.S."/>
            <person name="Kobayashi M.J."/>
            <person name="Fawcett J.A."/>
            <person name="Hatakeyama M."/>
            <person name="Paape T."/>
            <person name="Ng C.H."/>
            <person name="Ang C.C."/>
            <person name="Tnah L.H."/>
            <person name="Lee C.T."/>
            <person name="Nishiyama T."/>
            <person name="Sese J."/>
            <person name="O'Brien M.J."/>
            <person name="Copetti D."/>
            <person name="Mohd Noor M.I."/>
            <person name="Ong R.C."/>
            <person name="Putra M."/>
            <person name="Sireger I.Z."/>
            <person name="Indrioko S."/>
            <person name="Kosugi Y."/>
            <person name="Izuno A."/>
            <person name="Isagi Y."/>
            <person name="Lee S.L."/>
            <person name="Shimizu K.K."/>
        </authorList>
    </citation>
    <scope>NUCLEOTIDE SEQUENCE [LARGE SCALE GENOMIC DNA]</scope>
    <source>
        <strain evidence="2">214</strain>
    </source>
</reference>
<feature type="domain" description="F-box" evidence="1">
    <location>
        <begin position="6"/>
        <end position="46"/>
    </location>
</feature>
<evidence type="ECO:0000259" key="1">
    <source>
        <dbReference type="SMART" id="SM00256"/>
    </source>
</evidence>
<name>A0AAV5LPL5_9ROSI</name>
<dbReference type="InterPro" id="IPR001810">
    <property type="entry name" value="F-box_dom"/>
</dbReference>